<dbReference type="Gene3D" id="1.10.1660.10">
    <property type="match status" value="1"/>
</dbReference>
<name>A0ABT1MIY2_9BACT</name>
<accession>A0ABT1MIY2</accession>
<dbReference type="CDD" id="cd04765">
    <property type="entry name" value="HTH_MlrA-like_sg2"/>
    <property type="match status" value="1"/>
</dbReference>
<dbReference type="SMART" id="SM00422">
    <property type="entry name" value="HTH_MERR"/>
    <property type="match status" value="1"/>
</dbReference>
<evidence type="ECO:0000313" key="4">
    <source>
        <dbReference type="Proteomes" id="UP001205603"/>
    </source>
</evidence>
<dbReference type="PROSITE" id="PS50937">
    <property type="entry name" value="HTH_MERR_2"/>
    <property type="match status" value="1"/>
</dbReference>
<keyword evidence="4" id="KW-1185">Reference proteome</keyword>
<dbReference type="PANTHER" id="PTHR30204">
    <property type="entry name" value="REDOX-CYCLING DRUG-SENSING TRANSCRIPTIONAL ACTIVATOR SOXR"/>
    <property type="match status" value="1"/>
</dbReference>
<sequence length="121" mass="14233">MEKNEQNSGKLYYTIGEVAEMLKVSKPLLRFWEKEFDIITPRKSAKGTRYYSTEDIETIRLIYYLTKEKGLTLSGAKKKLKENRDGAIRNHEIIDRLTNIKEEIIAMRDELEPEDFTENSL</sequence>
<evidence type="ECO:0000259" key="2">
    <source>
        <dbReference type="PROSITE" id="PS50937"/>
    </source>
</evidence>
<dbReference type="InterPro" id="IPR000551">
    <property type="entry name" value="MerR-type_HTH_dom"/>
</dbReference>
<evidence type="ECO:0000313" key="3">
    <source>
        <dbReference type="EMBL" id="MCP9612562.1"/>
    </source>
</evidence>
<feature type="domain" description="HTH merR-type" evidence="2">
    <location>
        <begin position="12"/>
        <end position="82"/>
    </location>
</feature>
<keyword evidence="1" id="KW-0238">DNA-binding</keyword>
<proteinExistence type="predicted"/>
<dbReference type="PANTHER" id="PTHR30204:SF15">
    <property type="entry name" value="BLL5018 PROTEIN"/>
    <property type="match status" value="1"/>
</dbReference>
<reference evidence="3 4" key="1">
    <citation type="submission" date="2022-07" db="EMBL/GenBank/DDBJ databases">
        <title>Fecal culturing of patients with breast cancer.</title>
        <authorList>
            <person name="Teng N.M.Y."/>
            <person name="Kiu R."/>
            <person name="Evans R."/>
            <person name="Baker D.J."/>
            <person name="Zenner C."/>
            <person name="Robinson S.D."/>
            <person name="Hall L.J."/>
        </authorList>
    </citation>
    <scope>NUCLEOTIDE SEQUENCE [LARGE SCALE GENOMIC DNA]</scope>
    <source>
        <strain evidence="3 4">LH1063</strain>
    </source>
</reference>
<organism evidence="3 4">
    <name type="scientific">Coprobacter tertius</name>
    <dbReference type="NCBI Taxonomy" id="2944915"/>
    <lineage>
        <taxon>Bacteria</taxon>
        <taxon>Pseudomonadati</taxon>
        <taxon>Bacteroidota</taxon>
        <taxon>Bacteroidia</taxon>
        <taxon>Bacteroidales</taxon>
        <taxon>Barnesiellaceae</taxon>
        <taxon>Coprobacter</taxon>
    </lineage>
</organism>
<comment type="caution">
    <text evidence="3">The sequence shown here is derived from an EMBL/GenBank/DDBJ whole genome shotgun (WGS) entry which is preliminary data.</text>
</comment>
<gene>
    <name evidence="3" type="ORF">NMU02_10705</name>
</gene>
<dbReference type="SUPFAM" id="SSF46955">
    <property type="entry name" value="Putative DNA-binding domain"/>
    <property type="match status" value="1"/>
</dbReference>
<dbReference type="InterPro" id="IPR009061">
    <property type="entry name" value="DNA-bd_dom_put_sf"/>
</dbReference>
<protein>
    <submittedName>
        <fullName evidence="3">MerR family transcriptional regulator</fullName>
    </submittedName>
</protein>
<dbReference type="Proteomes" id="UP001205603">
    <property type="component" value="Unassembled WGS sequence"/>
</dbReference>
<evidence type="ECO:0000256" key="1">
    <source>
        <dbReference type="ARBA" id="ARBA00023125"/>
    </source>
</evidence>
<dbReference type="InterPro" id="IPR047057">
    <property type="entry name" value="MerR_fam"/>
</dbReference>
<dbReference type="RefSeq" id="WP_255027891.1">
    <property type="nucleotide sequence ID" value="NZ_JANDHW010000011.1"/>
</dbReference>
<dbReference type="Pfam" id="PF13411">
    <property type="entry name" value="MerR_1"/>
    <property type="match status" value="1"/>
</dbReference>
<dbReference type="EMBL" id="JANDHW010000011">
    <property type="protein sequence ID" value="MCP9612562.1"/>
    <property type="molecule type" value="Genomic_DNA"/>
</dbReference>